<dbReference type="RefSeq" id="YP_008004240.1">
    <property type="nucleotide sequence ID" value="NC_021248.1"/>
</dbReference>
<dbReference type="InterPro" id="IPR018004">
    <property type="entry name" value="KilA/APSES_HTH"/>
</dbReference>
<evidence type="ECO:0000259" key="1">
    <source>
        <dbReference type="PROSITE" id="PS51301"/>
    </source>
</evidence>
<organism evidence="2 3">
    <name type="scientific">Choristoneura biennis entomopoxvirus</name>
    <name type="common">CbEPV</name>
    <dbReference type="NCBI Taxonomy" id="10288"/>
    <lineage>
        <taxon>Viruses</taxon>
        <taxon>Varidnaviria</taxon>
        <taxon>Bamfordvirae</taxon>
        <taxon>Nucleocytoviricota</taxon>
        <taxon>Pokkesviricetes</taxon>
        <taxon>Chitovirales</taxon>
        <taxon>Poxviridae</taxon>
        <taxon>Entomopoxvirinae</taxon>
        <taxon>Betaentomopoxvirus</taxon>
        <taxon>Betaentomopoxvirus cbiennis</taxon>
    </lineage>
</organism>
<dbReference type="GeneID" id="15613160"/>
<sequence>MHYIILSSIECIPINESYWYYIIDDNIKFIIDKNNGFINATHLCKIYKKNIKCWFKKYIKINDCKDYYYKNNKIHANNLIYGIYIHKWLLLDLISWISVDLDKLYYMIQNDYYYD</sequence>
<keyword evidence="3" id="KW-1185">Reference proteome</keyword>
<dbReference type="Proteomes" id="UP000792220">
    <property type="component" value="Genome"/>
</dbReference>
<evidence type="ECO:0000313" key="2">
    <source>
        <dbReference type="EMBL" id="CCU55738.1"/>
    </source>
</evidence>
<feature type="domain" description="KilA-N" evidence="1">
    <location>
        <begin position="18"/>
        <end position="112"/>
    </location>
</feature>
<gene>
    <name evidence="2" type="ORF">CHBEV_170</name>
</gene>
<proteinExistence type="predicted"/>
<protein>
    <submittedName>
        <fullName evidence="2">N1R/p28-like protein</fullName>
    </submittedName>
</protein>
<dbReference type="Pfam" id="PF04383">
    <property type="entry name" value="KilA-N"/>
    <property type="match status" value="1"/>
</dbReference>
<name>A0A916NXY2_CBEPV</name>
<dbReference type="PROSITE" id="PS51301">
    <property type="entry name" value="KILA_N"/>
    <property type="match status" value="1"/>
</dbReference>
<organismHost>
    <name type="scientific">Choristoneura fumiferana</name>
    <name type="common">Spruce budworm moth</name>
    <name type="synonym">Archips fumiferana</name>
    <dbReference type="NCBI Taxonomy" id="7141"/>
</organismHost>
<accession>A0A916NXY2</accession>
<dbReference type="EMBL" id="HF679132">
    <property type="protein sequence ID" value="CCU55738.1"/>
    <property type="molecule type" value="Genomic_DNA"/>
</dbReference>
<reference evidence="2" key="1">
    <citation type="journal article" date="2013" name="J. Virol.">
        <title>New Insights into the Evolution of Entomopoxvirinae from the Complete Genome Sequences of Four Entomopoxviruses Infecting Adoxophyes honmai, Choristoneura biennis, Choristoneura rosaceana, and Mythimna separata.</title>
        <authorList>
            <person name="Theze J."/>
            <person name="Takatsuka J."/>
            <person name="Li Z."/>
            <person name="Gallais J."/>
            <person name="Doucet D."/>
            <person name="Arif B."/>
            <person name="Nakai M."/>
            <person name="Herniou E.A."/>
        </authorList>
    </citation>
    <scope>NUCLEOTIDE SEQUENCE</scope>
</reference>
<evidence type="ECO:0000313" key="3">
    <source>
        <dbReference type="Proteomes" id="UP000792220"/>
    </source>
</evidence>
<dbReference type="InterPro" id="IPR017880">
    <property type="entry name" value="KilA_N"/>
</dbReference>
<dbReference type="KEGG" id="vg:15613160"/>